<comment type="caution">
    <text evidence="2">The sequence shown here is derived from an EMBL/GenBank/DDBJ whole genome shotgun (WGS) entry which is preliminary data.</text>
</comment>
<evidence type="ECO:0000313" key="2">
    <source>
        <dbReference type="EMBL" id="GAA4611175.1"/>
    </source>
</evidence>
<dbReference type="InterPro" id="IPR016040">
    <property type="entry name" value="NAD(P)-bd_dom"/>
</dbReference>
<dbReference type="PANTHER" id="PTHR48079">
    <property type="entry name" value="PROTEIN YEEZ"/>
    <property type="match status" value="1"/>
</dbReference>
<accession>A0ABP8TLU8</accession>
<protein>
    <submittedName>
        <fullName evidence="2">NAD(P)-dependent oxidoreductase</fullName>
    </submittedName>
</protein>
<feature type="domain" description="NAD(P)-binding" evidence="1">
    <location>
        <begin position="7"/>
        <end position="167"/>
    </location>
</feature>
<dbReference type="PANTHER" id="PTHR48079:SF6">
    <property type="entry name" value="NAD(P)-BINDING DOMAIN-CONTAINING PROTEIN-RELATED"/>
    <property type="match status" value="1"/>
</dbReference>
<dbReference type="EMBL" id="BAABHJ010000016">
    <property type="protein sequence ID" value="GAA4611175.1"/>
    <property type="molecule type" value="Genomic_DNA"/>
</dbReference>
<dbReference type="InterPro" id="IPR051783">
    <property type="entry name" value="NAD(P)-dependent_oxidoreduct"/>
</dbReference>
<gene>
    <name evidence="2" type="ORF">GCM10023195_47200</name>
</gene>
<evidence type="ECO:0000259" key="1">
    <source>
        <dbReference type="Pfam" id="PF13460"/>
    </source>
</evidence>
<dbReference type="Gene3D" id="3.40.50.720">
    <property type="entry name" value="NAD(P)-binding Rossmann-like Domain"/>
    <property type="match status" value="1"/>
</dbReference>
<reference evidence="3" key="1">
    <citation type="journal article" date="2019" name="Int. J. Syst. Evol. Microbiol.">
        <title>The Global Catalogue of Microorganisms (GCM) 10K type strain sequencing project: providing services to taxonomists for standard genome sequencing and annotation.</title>
        <authorList>
            <consortium name="The Broad Institute Genomics Platform"/>
            <consortium name="The Broad Institute Genome Sequencing Center for Infectious Disease"/>
            <person name="Wu L."/>
            <person name="Ma J."/>
        </authorList>
    </citation>
    <scope>NUCLEOTIDE SEQUENCE [LARGE SCALE GENOMIC DNA]</scope>
    <source>
        <strain evidence="3">JCM 17938</strain>
    </source>
</reference>
<sequence length="284" mass="30058">MHVFLAGATGVLGRRVLPRLRAAAHQVTALTRTDDGAAAIRAAGGVPVIGDVYDREELARVLGKAAPDTVMHQLTDLREGSSDANARMRETGTRNLVDAARAAGVRRIVAQSIAWAYEGGPDPADESTPLDLTAAAPRKTTIEGVVALESAVRELPEWVVLRYGLLYGPGTWYAPGELMAGKSQAGTLAADDDVSSFVHVGDATTAAVQALAWPSGATVNITDDEPAPARKWVPVFCAAVGAPPPVDRPPAPRAPWARGADNHYARKHLGWVPEHPSWRTGFFT</sequence>
<proteinExistence type="predicted"/>
<dbReference type="SUPFAM" id="SSF51735">
    <property type="entry name" value="NAD(P)-binding Rossmann-fold domains"/>
    <property type="match status" value="1"/>
</dbReference>
<dbReference type="Pfam" id="PF13460">
    <property type="entry name" value="NAD_binding_10"/>
    <property type="match status" value="1"/>
</dbReference>
<dbReference type="InterPro" id="IPR036291">
    <property type="entry name" value="NAD(P)-bd_dom_sf"/>
</dbReference>
<keyword evidence="3" id="KW-1185">Reference proteome</keyword>
<organism evidence="2 3">
    <name type="scientific">Actinoallomurus liliacearum</name>
    <dbReference type="NCBI Taxonomy" id="1080073"/>
    <lineage>
        <taxon>Bacteria</taxon>
        <taxon>Bacillati</taxon>
        <taxon>Actinomycetota</taxon>
        <taxon>Actinomycetes</taxon>
        <taxon>Streptosporangiales</taxon>
        <taxon>Thermomonosporaceae</taxon>
        <taxon>Actinoallomurus</taxon>
    </lineage>
</organism>
<dbReference type="RefSeq" id="WP_345358248.1">
    <property type="nucleotide sequence ID" value="NZ_BAABHJ010000016.1"/>
</dbReference>
<dbReference type="Proteomes" id="UP001500212">
    <property type="component" value="Unassembled WGS sequence"/>
</dbReference>
<name>A0ABP8TLU8_9ACTN</name>
<evidence type="ECO:0000313" key="3">
    <source>
        <dbReference type="Proteomes" id="UP001500212"/>
    </source>
</evidence>